<reference evidence="8 9" key="1">
    <citation type="journal article" date="2020" name="Nat. Commun.">
        <title>Donkey genomes provide new insights into domestication and selection for coat color.</title>
        <authorList>
            <person name="Wang"/>
            <person name="C."/>
            <person name="Li"/>
            <person name="H."/>
            <person name="Guo"/>
            <person name="Y."/>
            <person name="Huang"/>
            <person name="J."/>
            <person name="Sun"/>
            <person name="Y."/>
            <person name="Min"/>
            <person name="J."/>
            <person name="Wang"/>
            <person name="J."/>
            <person name="Fang"/>
            <person name="X."/>
            <person name="Zhao"/>
            <person name="Z."/>
            <person name="Wang"/>
            <person name="S."/>
            <person name="Zhang"/>
            <person name="Y."/>
            <person name="Liu"/>
            <person name="Q."/>
            <person name="Jiang"/>
            <person name="Q."/>
            <person name="Wang"/>
            <person name="X."/>
            <person name="Guo"/>
            <person name="Y."/>
            <person name="Yang"/>
            <person name="C."/>
            <person name="Wang"/>
            <person name="Y."/>
            <person name="Tian"/>
            <person name="F."/>
            <person name="Zhuang"/>
            <person name="G."/>
            <person name="Fan"/>
            <person name="Y."/>
            <person name="Gao"/>
            <person name="Q."/>
            <person name="Li"/>
            <person name="Y."/>
            <person name="Ju"/>
            <person name="Z."/>
            <person name="Li"/>
            <person name="J."/>
            <person name="Li"/>
            <person name="R."/>
            <person name="Hou"/>
            <person name="M."/>
            <person name="Yang"/>
            <person name="G."/>
            <person name="Liu"/>
            <person name="G."/>
            <person name="Liu"/>
            <person name="W."/>
            <person name="Guo"/>
            <person name="J."/>
            <person name="Pan"/>
            <person name="S."/>
            <person name="Fan"/>
            <person name="G."/>
            <person name="Zhang"/>
            <person name="W."/>
            <person name="Zhang"/>
            <person name="R."/>
            <person name="Yu"/>
            <person name="J."/>
            <person name="Zhang"/>
            <person name="X."/>
            <person name="Yin"/>
            <person name="Q."/>
            <person name="Ji"/>
            <person name="C."/>
            <person name="Jin"/>
            <person name="Y."/>
            <person name="Yue"/>
            <person name="G."/>
            <person name="Liu"/>
            <person name="M."/>
            <person name="Xu"/>
            <person name="J."/>
            <person name="Liu"/>
            <person name="S."/>
            <person name="Jordana"/>
            <person name="J."/>
            <person name="Noce"/>
            <person name="A."/>
            <person name="Amills"/>
            <person name="M."/>
            <person name="Wu"/>
            <person name="D.D."/>
            <person name="Li"/>
            <person name="S."/>
            <person name="Zhou"/>
            <person name="X. and Zhong"/>
            <person name="J."/>
        </authorList>
    </citation>
    <scope>NUCLEOTIDE SEQUENCE [LARGE SCALE GENOMIC DNA]</scope>
</reference>
<sequence length="150" mass="16981">MAAAARREPAQGTVTFEDVAVYFSWEEWDLLDEAQRCLYRDVMLENLTLITSLGCWCGAEDEAPEQSVSVERMSQVRFSKAGLSSQRAPPCEMCSPILKDILHLAENLETRRGQKLYRFGPCGKQLCFNANLHQHQKQDIGEKPFGINVD</sequence>
<dbReference type="AlphaFoldDB" id="A0A9L0JFN6"/>
<reference evidence="8" key="3">
    <citation type="submission" date="2025-09" db="UniProtKB">
        <authorList>
            <consortium name="Ensembl"/>
        </authorList>
    </citation>
    <scope>IDENTIFICATION</scope>
</reference>
<name>A0A9L0JFN6_EQUAS</name>
<dbReference type="PROSITE" id="PS50805">
    <property type="entry name" value="KRAB"/>
    <property type="match status" value="1"/>
</dbReference>
<proteinExistence type="predicted"/>
<keyword evidence="9" id="KW-1185">Reference proteome</keyword>
<dbReference type="InterPro" id="IPR013087">
    <property type="entry name" value="Znf_C2H2_type"/>
</dbReference>
<feature type="domain" description="C2H2-type" evidence="6">
    <location>
        <begin position="117"/>
        <end position="144"/>
    </location>
</feature>
<dbReference type="InterPro" id="IPR036236">
    <property type="entry name" value="Znf_C2H2_sf"/>
</dbReference>
<dbReference type="SUPFAM" id="SSF57667">
    <property type="entry name" value="beta-beta-alpha zinc fingers"/>
    <property type="match status" value="1"/>
</dbReference>
<dbReference type="CDD" id="cd07765">
    <property type="entry name" value="KRAB_A-box"/>
    <property type="match status" value="1"/>
</dbReference>
<dbReference type="InterPro" id="IPR001909">
    <property type="entry name" value="KRAB"/>
</dbReference>
<dbReference type="InterPro" id="IPR036051">
    <property type="entry name" value="KRAB_dom_sf"/>
</dbReference>
<accession>A0A9L0JFN6</accession>
<dbReference type="Gene3D" id="6.10.140.140">
    <property type="match status" value="1"/>
</dbReference>
<gene>
    <name evidence="8" type="primary">LOC123275607</name>
</gene>
<evidence type="ECO:0000313" key="8">
    <source>
        <dbReference type="Ensembl" id="ENSEASP00005051148.1"/>
    </source>
</evidence>
<dbReference type="Proteomes" id="UP000694387">
    <property type="component" value="Chromosome 26"/>
</dbReference>
<dbReference type="PANTHER" id="PTHR23232">
    <property type="entry name" value="KRAB DOMAIN C2H2 ZINC FINGER"/>
    <property type="match status" value="1"/>
</dbReference>
<reference evidence="8" key="2">
    <citation type="submission" date="2025-08" db="UniProtKB">
        <authorList>
            <consortium name="Ensembl"/>
        </authorList>
    </citation>
    <scope>IDENTIFICATION</scope>
</reference>
<evidence type="ECO:0000256" key="3">
    <source>
        <dbReference type="ARBA" id="ARBA00022771"/>
    </source>
</evidence>
<keyword evidence="3 5" id="KW-0863">Zinc-finger</keyword>
<evidence type="ECO:0000259" key="7">
    <source>
        <dbReference type="PROSITE" id="PS50805"/>
    </source>
</evidence>
<evidence type="ECO:0000256" key="2">
    <source>
        <dbReference type="ARBA" id="ARBA00022737"/>
    </source>
</evidence>
<dbReference type="InterPro" id="IPR050169">
    <property type="entry name" value="Krueppel_C2H2_ZnF"/>
</dbReference>
<organism evidence="8 9">
    <name type="scientific">Equus asinus</name>
    <name type="common">Donkey</name>
    <name type="synonym">Equus africanus asinus</name>
    <dbReference type="NCBI Taxonomy" id="9793"/>
    <lineage>
        <taxon>Eukaryota</taxon>
        <taxon>Metazoa</taxon>
        <taxon>Chordata</taxon>
        <taxon>Craniata</taxon>
        <taxon>Vertebrata</taxon>
        <taxon>Euteleostomi</taxon>
        <taxon>Mammalia</taxon>
        <taxon>Eutheria</taxon>
        <taxon>Laurasiatheria</taxon>
        <taxon>Perissodactyla</taxon>
        <taxon>Equidae</taxon>
        <taxon>Equus</taxon>
    </lineage>
</organism>
<dbReference type="PANTHER" id="PTHR23232:SF146">
    <property type="entry name" value="KRAB DOMAIN-CONTAINING PROTEIN"/>
    <property type="match status" value="1"/>
</dbReference>
<evidence type="ECO:0000256" key="5">
    <source>
        <dbReference type="PROSITE-ProRule" id="PRU00042"/>
    </source>
</evidence>
<protein>
    <recommendedName>
        <fullName evidence="10">KRAB domain-containing protein</fullName>
    </recommendedName>
</protein>
<dbReference type="GO" id="GO:0006355">
    <property type="term" value="P:regulation of DNA-templated transcription"/>
    <property type="evidence" value="ECO:0007669"/>
    <property type="project" value="InterPro"/>
</dbReference>
<dbReference type="SMART" id="SM00349">
    <property type="entry name" value="KRAB"/>
    <property type="match status" value="1"/>
</dbReference>
<dbReference type="SUPFAM" id="SSF109640">
    <property type="entry name" value="KRAB domain (Kruppel-associated box)"/>
    <property type="match status" value="1"/>
</dbReference>
<keyword evidence="1" id="KW-0479">Metal-binding</keyword>
<evidence type="ECO:0008006" key="10">
    <source>
        <dbReference type="Google" id="ProtNLM"/>
    </source>
</evidence>
<evidence type="ECO:0000313" key="9">
    <source>
        <dbReference type="Proteomes" id="UP000694387"/>
    </source>
</evidence>
<dbReference type="Ensembl" id="ENSEAST00005041360.1">
    <property type="protein sequence ID" value="ENSEASP00005051148.1"/>
    <property type="gene ID" value="ENSEASG00005035846.1"/>
</dbReference>
<keyword evidence="2" id="KW-0677">Repeat</keyword>
<dbReference type="PROSITE" id="PS50157">
    <property type="entry name" value="ZINC_FINGER_C2H2_2"/>
    <property type="match status" value="1"/>
</dbReference>
<feature type="domain" description="KRAB" evidence="7">
    <location>
        <begin position="14"/>
        <end position="89"/>
    </location>
</feature>
<evidence type="ECO:0000259" key="6">
    <source>
        <dbReference type="PROSITE" id="PS50157"/>
    </source>
</evidence>
<dbReference type="GO" id="GO:0008270">
    <property type="term" value="F:zinc ion binding"/>
    <property type="evidence" value="ECO:0007669"/>
    <property type="project" value="UniProtKB-KW"/>
</dbReference>
<evidence type="ECO:0000256" key="4">
    <source>
        <dbReference type="ARBA" id="ARBA00022833"/>
    </source>
</evidence>
<dbReference type="Pfam" id="PF01352">
    <property type="entry name" value="KRAB"/>
    <property type="match status" value="1"/>
</dbReference>
<dbReference type="GeneTree" id="ENSGT00940000154734"/>
<keyword evidence="4" id="KW-0862">Zinc</keyword>
<evidence type="ECO:0000256" key="1">
    <source>
        <dbReference type="ARBA" id="ARBA00022723"/>
    </source>
</evidence>